<evidence type="ECO:0000256" key="2">
    <source>
        <dbReference type="ARBA" id="ARBA00009219"/>
    </source>
</evidence>
<feature type="domain" description="3-beta hydroxysteroid dehydrogenase/isomerase" evidence="17">
    <location>
        <begin position="13"/>
        <end position="302"/>
    </location>
</feature>
<dbReference type="AlphaFoldDB" id="A0A423W945"/>
<evidence type="ECO:0000256" key="8">
    <source>
        <dbReference type="ARBA" id="ARBA00023098"/>
    </source>
</evidence>
<dbReference type="EMBL" id="LKEA01000022">
    <property type="protein sequence ID" value="ROV99883.1"/>
    <property type="molecule type" value="Genomic_DNA"/>
</dbReference>
<dbReference type="GO" id="GO:0005789">
    <property type="term" value="C:endoplasmic reticulum membrane"/>
    <property type="evidence" value="ECO:0007669"/>
    <property type="project" value="UniProtKB-SubCell"/>
</dbReference>
<evidence type="ECO:0000256" key="10">
    <source>
        <dbReference type="ARBA" id="ARBA00046995"/>
    </source>
</evidence>
<organism evidence="18 19">
    <name type="scientific">Cytospora schulzeri</name>
    <dbReference type="NCBI Taxonomy" id="448051"/>
    <lineage>
        <taxon>Eukaryota</taxon>
        <taxon>Fungi</taxon>
        <taxon>Dikarya</taxon>
        <taxon>Ascomycota</taxon>
        <taxon>Pezizomycotina</taxon>
        <taxon>Sordariomycetes</taxon>
        <taxon>Sordariomycetidae</taxon>
        <taxon>Diaporthales</taxon>
        <taxon>Cytosporaceae</taxon>
        <taxon>Cytospora</taxon>
    </lineage>
</organism>
<evidence type="ECO:0000256" key="15">
    <source>
        <dbReference type="ARBA" id="ARBA00081452"/>
    </source>
</evidence>
<gene>
    <name evidence="18" type="ORF">VMCG_06207</name>
</gene>
<keyword evidence="6" id="KW-0560">Oxidoreductase</keyword>
<comment type="similarity">
    <text evidence="2">Belongs to the 3-beta-HSD family.</text>
</comment>
<evidence type="ECO:0000256" key="3">
    <source>
        <dbReference type="ARBA" id="ARBA00022516"/>
    </source>
</evidence>
<dbReference type="InterPro" id="IPR050177">
    <property type="entry name" value="Lipid_A_modif_metabolic_enz"/>
</dbReference>
<dbReference type="PANTHER" id="PTHR43245">
    <property type="entry name" value="BIFUNCTIONAL POLYMYXIN RESISTANCE PROTEIN ARNA"/>
    <property type="match status" value="1"/>
</dbReference>
<evidence type="ECO:0000256" key="14">
    <source>
        <dbReference type="ARBA" id="ARBA00081397"/>
    </source>
</evidence>
<reference evidence="18 19" key="1">
    <citation type="submission" date="2015-09" db="EMBL/GenBank/DDBJ databases">
        <title>Host preference determinants of Valsa canker pathogens revealed by comparative genomics.</title>
        <authorList>
            <person name="Yin Z."/>
            <person name="Huang L."/>
        </authorList>
    </citation>
    <scope>NUCLEOTIDE SEQUENCE [LARGE SCALE GENOMIC DNA]</scope>
    <source>
        <strain evidence="18 19">03-1</strain>
    </source>
</reference>
<name>A0A423W945_9PEZI</name>
<keyword evidence="9" id="KW-0472">Membrane</keyword>
<evidence type="ECO:0000256" key="12">
    <source>
        <dbReference type="ARBA" id="ARBA00067985"/>
    </source>
</evidence>
<evidence type="ECO:0000256" key="7">
    <source>
        <dbReference type="ARBA" id="ARBA00023027"/>
    </source>
</evidence>
<keyword evidence="5" id="KW-0752">Steroid biosynthesis</keyword>
<proteinExistence type="inferred from homology"/>
<comment type="subcellular location">
    <subcellularLocation>
        <location evidence="1">Endoplasmic reticulum membrane</location>
        <topology evidence="1">Peripheral membrane protein</topology>
    </subcellularLocation>
</comment>
<evidence type="ECO:0000313" key="19">
    <source>
        <dbReference type="Proteomes" id="UP000283895"/>
    </source>
</evidence>
<dbReference type="Gene3D" id="3.40.50.720">
    <property type="entry name" value="NAD(P)-binding Rossmann-like Domain"/>
    <property type="match status" value="1"/>
</dbReference>
<comment type="caution">
    <text evidence="18">The sequence shown here is derived from an EMBL/GenBank/DDBJ whole genome shotgun (WGS) entry which is preliminary data.</text>
</comment>
<dbReference type="GO" id="GO:0000252">
    <property type="term" value="F:3-beta-hydroxysteroid dehydrogenase [NAD(P)+]/C4-decarboxylase activity"/>
    <property type="evidence" value="ECO:0007669"/>
    <property type="project" value="UniProtKB-ARBA"/>
</dbReference>
<evidence type="ECO:0000259" key="17">
    <source>
        <dbReference type="Pfam" id="PF01073"/>
    </source>
</evidence>
<dbReference type="SUPFAM" id="SSF51735">
    <property type="entry name" value="NAD(P)-binding Rossmann-fold domains"/>
    <property type="match status" value="1"/>
</dbReference>
<dbReference type="Pfam" id="PF01073">
    <property type="entry name" value="3Beta_HSD"/>
    <property type="match status" value="1"/>
</dbReference>
<dbReference type="PANTHER" id="PTHR43245:SF51">
    <property type="entry name" value="SHORT CHAIN DEHYDROGENASE_REDUCTASE FAMILY 42E, MEMBER 2"/>
    <property type="match status" value="1"/>
</dbReference>
<evidence type="ECO:0000256" key="5">
    <source>
        <dbReference type="ARBA" id="ARBA00022955"/>
    </source>
</evidence>
<dbReference type="OrthoDB" id="10058185at2759"/>
<keyword evidence="8" id="KW-0443">Lipid metabolism</keyword>
<evidence type="ECO:0000256" key="4">
    <source>
        <dbReference type="ARBA" id="ARBA00022824"/>
    </source>
</evidence>
<evidence type="ECO:0000256" key="11">
    <source>
        <dbReference type="ARBA" id="ARBA00067470"/>
    </source>
</evidence>
<evidence type="ECO:0000256" key="16">
    <source>
        <dbReference type="ARBA" id="ARBA00082106"/>
    </source>
</evidence>
<evidence type="ECO:0000256" key="6">
    <source>
        <dbReference type="ARBA" id="ARBA00023002"/>
    </source>
</evidence>
<protein>
    <recommendedName>
        <fullName evidence="12">Sterol-4-alpha-carboxylate 3-dehydrogenase ERG26, decarboxylating</fullName>
    </recommendedName>
    <alternativeName>
        <fullName evidence="15 16">C-3 Sterol dehydrogenase ERG26</fullName>
    </alternativeName>
    <alternativeName>
        <fullName evidence="13 14">C-4 decarboxylase ERG26</fullName>
    </alternativeName>
    <alternativeName>
        <fullName evidence="11">Sterol-4-alpha-carboxylate 3-dehydrogenase erg26, decarboxylating</fullName>
    </alternativeName>
</protein>
<dbReference type="InterPro" id="IPR036291">
    <property type="entry name" value="NAD(P)-bd_dom_sf"/>
</dbReference>
<keyword evidence="19" id="KW-1185">Reference proteome</keyword>
<evidence type="ECO:0000313" key="18">
    <source>
        <dbReference type="EMBL" id="ROV99883.1"/>
    </source>
</evidence>
<comment type="subunit">
    <text evidence="10">Heterotetramer of ERG25, ERG26, ERG27 and ERG28. ERG28 acts as a scaffold to tether ERG27 and other 4,4-demethylation-related enzymes, forming a demethylation enzyme complex, in the endoplasmic reticulum.</text>
</comment>
<keyword evidence="3" id="KW-0444">Lipid biosynthesis</keyword>
<evidence type="ECO:0000256" key="13">
    <source>
        <dbReference type="ARBA" id="ARBA00081267"/>
    </source>
</evidence>
<keyword evidence="7" id="KW-0520">NAD</keyword>
<dbReference type="STRING" id="356882.A0A423W945"/>
<evidence type="ECO:0000256" key="9">
    <source>
        <dbReference type="ARBA" id="ARBA00023136"/>
    </source>
</evidence>
<dbReference type="Proteomes" id="UP000283895">
    <property type="component" value="Unassembled WGS sequence"/>
</dbReference>
<sequence>MASGKKTDLGKVMVIGGCGFLGHHIVHLLVRDYTASVSVIDLRCTRNRRPDSDGVQYIDADITDASKLVSIFDEVRPDVVIHTASPAPQASSNIADELFKKVNVDGTQTIVDVCKKTGVKALVYTSSASVVSDNVHDLINADERWPIPRGKDQTEYYSETKACQAPNEALGQGDEAAAEEIVLKANRSDNSKFLTTAIRPAGIVGEGDTMALHHIINAYRTGKSGVQLGDNNNLFDFTYVENVAHAHLLAARALLLTHAAATQPLDHERVDGEAFFVTNDSPTYFWDFCRVIWNAAGSPHGKGHVWVIPRDVGIVLGFLSEVFFGIIGKPPTFNRQRCIYSCMTRYFCIDKAKSRLGYKPIISLEEGLRRSVKWTMEQQAAGNPKQ</sequence>
<dbReference type="GO" id="GO:0006696">
    <property type="term" value="P:ergosterol biosynthetic process"/>
    <property type="evidence" value="ECO:0007669"/>
    <property type="project" value="UniProtKB-ARBA"/>
</dbReference>
<dbReference type="FunFam" id="3.40.50.720:FF:000346">
    <property type="entry name" value="C-3 sterol dehydrogenase/C-4 decarboxylase"/>
    <property type="match status" value="1"/>
</dbReference>
<keyword evidence="4" id="KW-0256">Endoplasmic reticulum</keyword>
<dbReference type="InterPro" id="IPR002225">
    <property type="entry name" value="3Beta_OHSteriod_DH/Estase"/>
</dbReference>
<evidence type="ECO:0000256" key="1">
    <source>
        <dbReference type="ARBA" id="ARBA00004406"/>
    </source>
</evidence>
<accession>A0A423W945</accession>